<gene>
    <name evidence="2" type="ORF">OV079_16450</name>
</gene>
<feature type="region of interest" description="Disordered" evidence="1">
    <location>
        <begin position="22"/>
        <end position="61"/>
    </location>
</feature>
<organism evidence="2 3">
    <name type="scientific">Nannocystis pusilla</name>
    <dbReference type="NCBI Taxonomy" id="889268"/>
    <lineage>
        <taxon>Bacteria</taxon>
        <taxon>Pseudomonadati</taxon>
        <taxon>Myxococcota</taxon>
        <taxon>Polyangia</taxon>
        <taxon>Nannocystales</taxon>
        <taxon>Nannocystaceae</taxon>
        <taxon>Nannocystis</taxon>
    </lineage>
</organism>
<evidence type="ECO:0000313" key="2">
    <source>
        <dbReference type="EMBL" id="MCY1007116.1"/>
    </source>
</evidence>
<comment type="caution">
    <text evidence="2">The sequence shown here is derived from an EMBL/GenBank/DDBJ whole genome shotgun (WGS) entry which is preliminary data.</text>
</comment>
<evidence type="ECO:0000313" key="3">
    <source>
        <dbReference type="Proteomes" id="UP001150924"/>
    </source>
</evidence>
<proteinExistence type="predicted"/>
<dbReference type="EMBL" id="JAPNKE010000002">
    <property type="protein sequence ID" value="MCY1007116.1"/>
    <property type="molecule type" value="Genomic_DNA"/>
</dbReference>
<accession>A0A9X3EV75</accession>
<dbReference type="AlphaFoldDB" id="A0A9X3EV75"/>
<keyword evidence="3" id="KW-1185">Reference proteome</keyword>
<dbReference type="Proteomes" id="UP001150924">
    <property type="component" value="Unassembled WGS sequence"/>
</dbReference>
<protein>
    <submittedName>
        <fullName evidence="2">Uncharacterized protein</fullName>
    </submittedName>
</protein>
<evidence type="ECO:0000256" key="1">
    <source>
        <dbReference type="SAM" id="MobiDB-lite"/>
    </source>
</evidence>
<reference evidence="2" key="1">
    <citation type="submission" date="2022-11" db="EMBL/GenBank/DDBJ databases">
        <title>Minimal conservation of predation-associated metabolite biosynthetic gene clusters underscores biosynthetic potential of Myxococcota including descriptions for ten novel species: Archangium lansinium sp. nov., Myxococcus landrumus sp. nov., Nannocystis bai.</title>
        <authorList>
            <person name="Ahearne A."/>
            <person name="Stevens C."/>
            <person name="Phillips K."/>
        </authorList>
    </citation>
    <scope>NUCLEOTIDE SEQUENCE</scope>
    <source>
        <strain evidence="2">Na p29</strain>
    </source>
</reference>
<name>A0A9X3EV75_9BACT</name>
<feature type="compositionally biased region" description="Polar residues" evidence="1">
    <location>
        <begin position="28"/>
        <end position="61"/>
    </location>
</feature>
<sequence>MRPDDRLELPALLLHLASPSALRDHARNSTTATPISSAACSSDTPLAANSRQRASTRSASCSCQPQIVERASWRPSRA</sequence>